<evidence type="ECO:0000313" key="1">
    <source>
        <dbReference type="EMBL" id="QLI04579.1"/>
    </source>
</evidence>
<accession>A0A7H9CIE9</accession>
<dbReference type="RefSeq" id="WP_179974818.1">
    <property type="nucleotide sequence ID" value="NZ_CP049075.1"/>
</dbReference>
<protein>
    <submittedName>
        <fullName evidence="1">Uncharacterized protein</fullName>
    </submittedName>
</protein>
<gene>
    <name evidence="1" type="ORF">CINF_0024</name>
</gene>
<dbReference type="EMBL" id="CP049075">
    <property type="protein sequence ID" value="QLI04579.1"/>
    <property type="molecule type" value="Genomic_DNA"/>
</dbReference>
<evidence type="ECO:0000313" key="2">
    <source>
        <dbReference type="Proteomes" id="UP000509414"/>
    </source>
</evidence>
<dbReference type="Proteomes" id="UP000509414">
    <property type="component" value="Chromosome"/>
</dbReference>
<keyword evidence="2" id="KW-1185">Reference proteome</keyword>
<sequence length="76" mass="9040">MLFDDRIEVYCLNKVIVRAYSQIKSFKLFEYELTKNLILECEPKFMHAYLSGILLHKNELYKIKEILIKKGVKNNG</sequence>
<dbReference type="KEGG" id="cinf:CINF_0024"/>
<reference evidence="1 2" key="1">
    <citation type="submission" date="2020-02" db="EMBL/GenBank/DDBJ databases">
        <title>Complete genome sequence of the novel Campylobacter species Candidatus Campylobacter infans.</title>
        <authorList>
            <person name="Duim B."/>
            <person name="Zomer A."/>
            <person name="van der Graaf L."/>
            <person name="Wagenaar J."/>
        </authorList>
    </citation>
    <scope>NUCLEOTIDE SEQUENCE [LARGE SCALE GENOMIC DNA]</scope>
    <source>
        <strain evidence="1 2">19S00001</strain>
    </source>
</reference>
<dbReference type="AlphaFoldDB" id="A0A7H9CIE9"/>
<proteinExistence type="predicted"/>
<organism evidence="1 2">
    <name type="scientific">Candidatus Campylobacter infans</name>
    <dbReference type="NCBI Taxonomy" id="2561898"/>
    <lineage>
        <taxon>Bacteria</taxon>
        <taxon>Pseudomonadati</taxon>
        <taxon>Campylobacterota</taxon>
        <taxon>Epsilonproteobacteria</taxon>
        <taxon>Campylobacterales</taxon>
        <taxon>Campylobacteraceae</taxon>
        <taxon>Campylobacter</taxon>
    </lineage>
</organism>
<name>A0A7H9CIE9_9BACT</name>